<evidence type="ECO:0000256" key="3">
    <source>
        <dbReference type="ARBA" id="ARBA00010136"/>
    </source>
</evidence>
<dbReference type="Proteomes" id="UP001139502">
    <property type="component" value="Unassembled WGS sequence"/>
</dbReference>
<protein>
    <recommendedName>
        <fullName evidence="5">Aminopeptidase N</fullName>
        <ecNumber evidence="4">3.4.11.2</ecNumber>
    </recommendedName>
    <alternativeName>
        <fullName evidence="12">Alanine aminopeptidase</fullName>
    </alternativeName>
    <alternativeName>
        <fullName evidence="13">Lysyl aminopeptidase</fullName>
    </alternativeName>
</protein>
<keyword evidence="10" id="KW-0862">Zinc</keyword>
<dbReference type="Pfam" id="PF11838">
    <property type="entry name" value="ERAP1_C"/>
    <property type="match status" value="1"/>
</dbReference>
<feature type="domain" description="Aminopeptidase N-like N-terminal" evidence="16">
    <location>
        <begin position="27"/>
        <end position="189"/>
    </location>
</feature>
<evidence type="ECO:0000259" key="14">
    <source>
        <dbReference type="Pfam" id="PF01433"/>
    </source>
</evidence>
<accession>A0A9X2HK54</accession>
<dbReference type="GO" id="GO:0016020">
    <property type="term" value="C:membrane"/>
    <property type="evidence" value="ECO:0007669"/>
    <property type="project" value="TreeGrafter"/>
</dbReference>
<evidence type="ECO:0000256" key="6">
    <source>
        <dbReference type="ARBA" id="ARBA00022438"/>
    </source>
</evidence>
<dbReference type="InterPro" id="IPR042097">
    <property type="entry name" value="Aminopeptidase_N-like_N_sf"/>
</dbReference>
<evidence type="ECO:0000256" key="12">
    <source>
        <dbReference type="ARBA" id="ARBA00029811"/>
    </source>
</evidence>
<evidence type="ECO:0000256" key="13">
    <source>
        <dbReference type="ARBA" id="ARBA00031533"/>
    </source>
</evidence>
<evidence type="ECO:0000256" key="7">
    <source>
        <dbReference type="ARBA" id="ARBA00022670"/>
    </source>
</evidence>
<dbReference type="FunFam" id="1.10.390.10:FF:000004">
    <property type="entry name" value="Aminopeptidase N"/>
    <property type="match status" value="1"/>
</dbReference>
<dbReference type="GO" id="GO:0005615">
    <property type="term" value="C:extracellular space"/>
    <property type="evidence" value="ECO:0007669"/>
    <property type="project" value="TreeGrafter"/>
</dbReference>
<evidence type="ECO:0000256" key="11">
    <source>
        <dbReference type="ARBA" id="ARBA00023049"/>
    </source>
</evidence>
<dbReference type="InterPro" id="IPR045357">
    <property type="entry name" value="Aminopeptidase_N-like_N"/>
</dbReference>
<dbReference type="Gene3D" id="1.10.390.10">
    <property type="entry name" value="Neutral Protease Domain 2"/>
    <property type="match status" value="1"/>
</dbReference>
<evidence type="ECO:0000256" key="9">
    <source>
        <dbReference type="ARBA" id="ARBA00022801"/>
    </source>
</evidence>
<evidence type="ECO:0000256" key="2">
    <source>
        <dbReference type="ARBA" id="ARBA00001947"/>
    </source>
</evidence>
<dbReference type="GO" id="GO:0042277">
    <property type="term" value="F:peptide binding"/>
    <property type="evidence" value="ECO:0007669"/>
    <property type="project" value="TreeGrafter"/>
</dbReference>
<dbReference type="CDD" id="cd09602">
    <property type="entry name" value="M1_APN"/>
    <property type="match status" value="1"/>
</dbReference>
<comment type="similarity">
    <text evidence="3">Belongs to the peptidase M1 family.</text>
</comment>
<dbReference type="Pfam" id="PF17900">
    <property type="entry name" value="Peptidase_M1_N"/>
    <property type="match status" value="1"/>
</dbReference>
<dbReference type="InterPro" id="IPR050344">
    <property type="entry name" value="Peptidase_M1_aminopeptidases"/>
</dbReference>
<comment type="cofactor">
    <cofactor evidence="2">
        <name>Zn(2+)</name>
        <dbReference type="ChEBI" id="CHEBI:29105"/>
    </cofactor>
</comment>
<dbReference type="Gene3D" id="2.60.40.1730">
    <property type="entry name" value="tricorn interacting facor f3 domain"/>
    <property type="match status" value="1"/>
</dbReference>
<dbReference type="InterPro" id="IPR012778">
    <property type="entry name" value="Pept_M1_aminopeptidase"/>
</dbReference>
<evidence type="ECO:0000259" key="15">
    <source>
        <dbReference type="Pfam" id="PF11838"/>
    </source>
</evidence>
<dbReference type="GO" id="GO:0008270">
    <property type="term" value="F:zinc ion binding"/>
    <property type="evidence" value="ECO:0007669"/>
    <property type="project" value="InterPro"/>
</dbReference>
<dbReference type="InterPro" id="IPR027268">
    <property type="entry name" value="Peptidase_M4/M1_CTD_sf"/>
</dbReference>
<feature type="domain" description="ERAP1-like C-terminal" evidence="15">
    <location>
        <begin position="527"/>
        <end position="837"/>
    </location>
</feature>
<dbReference type="GO" id="GO:0016285">
    <property type="term" value="F:alanyl aminopeptidase activity"/>
    <property type="evidence" value="ECO:0007669"/>
    <property type="project" value="UniProtKB-EC"/>
</dbReference>
<dbReference type="InterPro" id="IPR014782">
    <property type="entry name" value="Peptidase_M1_dom"/>
</dbReference>
<keyword evidence="8" id="KW-0479">Metal-binding</keyword>
<dbReference type="InterPro" id="IPR001930">
    <property type="entry name" value="Peptidase_M1"/>
</dbReference>
<feature type="domain" description="Peptidase M1 membrane alanine aminopeptidase" evidence="14">
    <location>
        <begin position="232"/>
        <end position="445"/>
    </location>
</feature>
<dbReference type="PANTHER" id="PTHR11533">
    <property type="entry name" value="PROTEASE M1 ZINC METALLOPROTEASE"/>
    <property type="match status" value="1"/>
</dbReference>
<name>A0A9X2HK54_9MICC</name>
<gene>
    <name evidence="17" type="primary">pepN</name>
    <name evidence="17" type="ORF">NBM05_07065</name>
</gene>
<evidence type="ECO:0000256" key="10">
    <source>
        <dbReference type="ARBA" id="ARBA00022833"/>
    </source>
</evidence>
<dbReference type="SUPFAM" id="SSF55486">
    <property type="entry name" value="Metalloproteases ('zincins'), catalytic domain"/>
    <property type="match status" value="1"/>
</dbReference>
<dbReference type="Pfam" id="PF01433">
    <property type="entry name" value="Peptidase_M1"/>
    <property type="match status" value="1"/>
</dbReference>
<evidence type="ECO:0000313" key="18">
    <source>
        <dbReference type="Proteomes" id="UP001139502"/>
    </source>
</evidence>
<comment type="caution">
    <text evidence="17">The sequence shown here is derived from an EMBL/GenBank/DDBJ whole genome shotgun (WGS) entry which is preliminary data.</text>
</comment>
<dbReference type="PRINTS" id="PR00756">
    <property type="entry name" value="ALADIPTASE"/>
</dbReference>
<keyword evidence="6 17" id="KW-0031">Aminopeptidase</keyword>
<evidence type="ECO:0000256" key="5">
    <source>
        <dbReference type="ARBA" id="ARBA00015611"/>
    </source>
</evidence>
<dbReference type="FunFam" id="2.60.40.1730:FF:000010">
    <property type="entry name" value="Putative aminopeptidase N"/>
    <property type="match status" value="1"/>
</dbReference>
<dbReference type="GO" id="GO:0043171">
    <property type="term" value="P:peptide catabolic process"/>
    <property type="evidence" value="ECO:0007669"/>
    <property type="project" value="TreeGrafter"/>
</dbReference>
<keyword evidence="7" id="KW-0645">Protease</keyword>
<keyword evidence="18" id="KW-1185">Reference proteome</keyword>
<keyword evidence="9 17" id="KW-0378">Hydrolase</keyword>
<evidence type="ECO:0000313" key="17">
    <source>
        <dbReference type="EMBL" id="MCP3425773.1"/>
    </source>
</evidence>
<evidence type="ECO:0000256" key="1">
    <source>
        <dbReference type="ARBA" id="ARBA00000098"/>
    </source>
</evidence>
<comment type="catalytic activity">
    <reaction evidence="1">
        <text>Release of an N-terminal amino acid, Xaa-|-Yaa- from a peptide, amide or arylamide. Xaa is preferably Ala, but may be most amino acids including Pro (slow action). When a terminal hydrophobic residue is followed by a prolyl residue, the two may be released as an intact Xaa-Pro dipeptide.</text>
        <dbReference type="EC" id="3.4.11.2"/>
    </reaction>
</comment>
<organism evidence="17 18">
    <name type="scientific">Rothia santali</name>
    <dbReference type="NCBI Taxonomy" id="2949643"/>
    <lineage>
        <taxon>Bacteria</taxon>
        <taxon>Bacillati</taxon>
        <taxon>Actinomycetota</taxon>
        <taxon>Actinomycetes</taxon>
        <taxon>Micrococcales</taxon>
        <taxon>Micrococcaceae</taxon>
        <taxon>Rothia</taxon>
    </lineage>
</organism>
<sequence length="850" mass="94659">MPGLNLTRQEAEERAAVVTRVDSYRVEVDLTASETVFPSTTTVAFDAVAGSSTFIDAITDRVHRVTLNGRELDPAEVSDGVRIQLPDLAERNELTVVADALYTNTGEGLHRFVDPVDGEVYLYSQFEVPDSRRVFAVFEQPDLKAEFVFSVTAPAGWTVVSNQPVASTEAAEAGTVWAFEPTPRISSYITALVAGPYDSVTDEVTSSDGRVVPMAVYARRSLMGHLDHAEIFELTKQGMAFYEEQFGVPYPFEKYDQLFVPEFNAGAMENAGCVTILEDYIFRSKTTEAMIERRAITVLHELAHMWFGDLVTMRWWNDLWLNESFAEFMSHLAAVANTRFDNAWTTFSAMEKTWAYRQDQLPSTHPIMAPIRDLHDVQVNFDGITYAKGASVLRQLVAWVGQEQFMRALTAYFGKHSWGNATLADLMVELEATSGRELSSWSEAWLETAGVNTLTPSVETDEEGAIQRIEVIQTAPNDHPVLRPHRMTAGFYDLRDGALVRTHGVEFDVDGERTEVPDVAGRPRPDLILLNDEDLAYAKVRLDERSFDVAVEHLRDFQESLPRAVVWGAAWDSTRDGQVPARHFVDLVLNNIDAETDSTTILTQLRNLATTLRLYVRPDAQQDTREKAAGRLWEIAREADAGSDRQLQFVQAFAQHASTEAHLDAVESLMGGETALEGLEIDQDLEWKLLTALVAGGRRGAEDVDAAAARDNTSTGAQRAAQARASIPTPEAKEEVWRQVVERHELPNVIQRSAIAGFNNTSRASLLRPFIGRYFEAIEGVWDGLSHEISQQIIGGLFPQVVDRDVLEASERFLSGLDEGKASLRRQVMEGRDGIERALRVQAADEIDEA</sequence>
<dbReference type="NCBIfam" id="TIGR02412">
    <property type="entry name" value="pepN_strep_liv"/>
    <property type="match status" value="1"/>
</dbReference>
<evidence type="ECO:0000259" key="16">
    <source>
        <dbReference type="Pfam" id="PF17900"/>
    </source>
</evidence>
<dbReference type="InterPro" id="IPR024571">
    <property type="entry name" value="ERAP1-like_C_dom"/>
</dbReference>
<evidence type="ECO:0000256" key="4">
    <source>
        <dbReference type="ARBA" id="ARBA00012564"/>
    </source>
</evidence>
<dbReference type="SUPFAM" id="SSF63737">
    <property type="entry name" value="Leukotriene A4 hydrolase N-terminal domain"/>
    <property type="match status" value="1"/>
</dbReference>
<dbReference type="GO" id="GO:0005737">
    <property type="term" value="C:cytoplasm"/>
    <property type="evidence" value="ECO:0007669"/>
    <property type="project" value="TreeGrafter"/>
</dbReference>
<dbReference type="EMBL" id="JANAFB010000013">
    <property type="protein sequence ID" value="MCP3425773.1"/>
    <property type="molecule type" value="Genomic_DNA"/>
</dbReference>
<evidence type="ECO:0000256" key="8">
    <source>
        <dbReference type="ARBA" id="ARBA00022723"/>
    </source>
</evidence>
<keyword evidence="11" id="KW-0482">Metalloprotease</keyword>
<dbReference type="GO" id="GO:0070006">
    <property type="term" value="F:metalloaminopeptidase activity"/>
    <property type="evidence" value="ECO:0007669"/>
    <property type="project" value="TreeGrafter"/>
</dbReference>
<dbReference type="EC" id="3.4.11.2" evidence="4"/>
<dbReference type="RefSeq" id="WP_254166126.1">
    <property type="nucleotide sequence ID" value="NZ_JANAFB010000013.1"/>
</dbReference>
<dbReference type="PANTHER" id="PTHR11533:SF174">
    <property type="entry name" value="PUROMYCIN-SENSITIVE AMINOPEPTIDASE-RELATED"/>
    <property type="match status" value="1"/>
</dbReference>
<proteinExistence type="inferred from homology"/>
<dbReference type="AlphaFoldDB" id="A0A9X2HK54"/>
<dbReference type="GO" id="GO:0006508">
    <property type="term" value="P:proteolysis"/>
    <property type="evidence" value="ECO:0007669"/>
    <property type="project" value="UniProtKB-KW"/>
</dbReference>
<reference evidence="17" key="1">
    <citation type="submission" date="2022-06" db="EMBL/GenBank/DDBJ databases">
        <title>Rothia sp. isolated from sandalwood seedling.</title>
        <authorList>
            <person name="Tuikhar N."/>
            <person name="Kirdat K."/>
            <person name="Thorat V."/>
            <person name="Swetha P."/>
            <person name="Padma S."/>
            <person name="Sundararaj R."/>
            <person name="Yadav A."/>
        </authorList>
    </citation>
    <scope>NUCLEOTIDE SEQUENCE</scope>
    <source>
        <strain evidence="17">AR01</strain>
    </source>
</reference>